<dbReference type="InterPro" id="IPR050155">
    <property type="entry name" value="HAD-like_hydrolase_sf"/>
</dbReference>
<dbReference type="GO" id="GO:0006281">
    <property type="term" value="P:DNA repair"/>
    <property type="evidence" value="ECO:0007669"/>
    <property type="project" value="TreeGrafter"/>
</dbReference>
<dbReference type="Gene3D" id="3.40.50.1000">
    <property type="entry name" value="HAD superfamily/HAD-like"/>
    <property type="match status" value="1"/>
</dbReference>
<dbReference type="SFLD" id="SFLDG01129">
    <property type="entry name" value="C1.5:_HAD__Beta-PGM__Phosphata"/>
    <property type="match status" value="1"/>
</dbReference>
<dbReference type="OrthoDB" id="9797743at2"/>
<dbReference type="NCBIfam" id="TIGR01549">
    <property type="entry name" value="HAD-SF-IA-v1"/>
    <property type="match status" value="1"/>
</dbReference>
<dbReference type="EMBL" id="AONH01000005">
    <property type="protein sequence ID" value="KGM88941.1"/>
    <property type="molecule type" value="Genomic_DNA"/>
</dbReference>
<comment type="caution">
    <text evidence="5">The sequence shown here is derived from an EMBL/GenBank/DDBJ whole genome shotgun (WGS) entry which is preliminary data.</text>
</comment>
<evidence type="ECO:0000313" key="6">
    <source>
        <dbReference type="Proteomes" id="UP000030021"/>
    </source>
</evidence>
<gene>
    <name evidence="5" type="ORF">rosmuc_01164</name>
</gene>
<dbReference type="EC" id="3.1.3.18" evidence="4"/>
<accession>A0A0A0HPR8</accession>
<dbReference type="Pfam" id="PF00702">
    <property type="entry name" value="Hydrolase"/>
    <property type="match status" value="1"/>
</dbReference>
<evidence type="ECO:0000256" key="1">
    <source>
        <dbReference type="ARBA" id="ARBA00000830"/>
    </source>
</evidence>
<name>A0A0A0HPR8_9RHOB</name>
<evidence type="ECO:0000256" key="4">
    <source>
        <dbReference type="ARBA" id="ARBA00013078"/>
    </source>
</evidence>
<comment type="similarity">
    <text evidence="3">Belongs to the HAD-like hydrolase superfamily. CbbY/CbbZ/Gph/YieH family.</text>
</comment>
<dbReference type="eggNOG" id="COG0546">
    <property type="taxonomic scope" value="Bacteria"/>
</dbReference>
<comment type="pathway">
    <text evidence="2">Organic acid metabolism; glycolate biosynthesis; glycolate from 2-phosphoglycolate: step 1/1.</text>
</comment>
<dbReference type="PATRIC" id="fig|1288298.3.peg.1176"/>
<dbReference type="InterPro" id="IPR023198">
    <property type="entry name" value="PGP-like_dom2"/>
</dbReference>
<dbReference type="InterPro" id="IPR036412">
    <property type="entry name" value="HAD-like_sf"/>
</dbReference>
<dbReference type="AlphaFoldDB" id="A0A0A0HPR8"/>
<dbReference type="RefSeq" id="WP_037270874.1">
    <property type="nucleotide sequence ID" value="NZ_KN293977.1"/>
</dbReference>
<keyword evidence="5" id="KW-0378">Hydrolase</keyword>
<evidence type="ECO:0000256" key="3">
    <source>
        <dbReference type="ARBA" id="ARBA00006171"/>
    </source>
</evidence>
<dbReference type="SUPFAM" id="SSF56784">
    <property type="entry name" value="HAD-like"/>
    <property type="match status" value="1"/>
</dbReference>
<dbReference type="Proteomes" id="UP000030021">
    <property type="component" value="Unassembled WGS sequence"/>
</dbReference>
<dbReference type="STRING" id="215743.ROSMUCSMR3_03869"/>
<organism evidence="5 6">
    <name type="scientific">Roseovarius mucosus DSM 17069</name>
    <dbReference type="NCBI Taxonomy" id="1288298"/>
    <lineage>
        <taxon>Bacteria</taxon>
        <taxon>Pseudomonadati</taxon>
        <taxon>Pseudomonadota</taxon>
        <taxon>Alphaproteobacteria</taxon>
        <taxon>Rhodobacterales</taxon>
        <taxon>Roseobacteraceae</taxon>
        <taxon>Roseovarius</taxon>
    </lineage>
</organism>
<dbReference type="InterPro" id="IPR006439">
    <property type="entry name" value="HAD-SF_hydro_IA"/>
</dbReference>
<dbReference type="GO" id="GO:0008967">
    <property type="term" value="F:phosphoglycolate phosphatase activity"/>
    <property type="evidence" value="ECO:0007669"/>
    <property type="project" value="UniProtKB-EC"/>
</dbReference>
<dbReference type="SFLD" id="SFLDS00003">
    <property type="entry name" value="Haloacid_Dehalogenase"/>
    <property type="match status" value="1"/>
</dbReference>
<dbReference type="PANTHER" id="PTHR43434:SF1">
    <property type="entry name" value="PHOSPHOGLYCOLATE PHOSPHATASE"/>
    <property type="match status" value="1"/>
</dbReference>
<proteinExistence type="inferred from homology"/>
<protein>
    <recommendedName>
        <fullName evidence="4">phosphoglycolate phosphatase</fullName>
        <ecNumber evidence="4">3.1.3.18</ecNumber>
    </recommendedName>
</protein>
<comment type="catalytic activity">
    <reaction evidence="1">
        <text>2-phosphoglycolate + H2O = glycolate + phosphate</text>
        <dbReference type="Rhea" id="RHEA:14369"/>
        <dbReference type="ChEBI" id="CHEBI:15377"/>
        <dbReference type="ChEBI" id="CHEBI:29805"/>
        <dbReference type="ChEBI" id="CHEBI:43474"/>
        <dbReference type="ChEBI" id="CHEBI:58033"/>
        <dbReference type="EC" id="3.1.3.18"/>
    </reaction>
</comment>
<sequence>MSRADGILFDKDGTLFDFHATWSVWAHGVIHDLSKGAPDVMARMAREAHYDLEARRFHPTSPIIAGTNREAAECLGRALPGRAVDEIEDHLRLSAATAPLAPAVPLAPYLEGLAARGLRLGVMTNDTEYGARAHLGAAGVLGHFDFIAGFDSGFGAKPAPGPLLAFARAMALEPARVIMVGDSTHDLMAGRAAGMQCVGVLTGTATRGDLEPLADIVLPDIGHIPDWLTA</sequence>
<dbReference type="PANTHER" id="PTHR43434">
    <property type="entry name" value="PHOSPHOGLYCOLATE PHOSPHATASE"/>
    <property type="match status" value="1"/>
</dbReference>
<reference evidence="5 6" key="1">
    <citation type="submission" date="2013-01" db="EMBL/GenBank/DDBJ databases">
        <authorList>
            <person name="Fiebig A."/>
            <person name="Goeker M."/>
            <person name="Klenk H.-P.P."/>
        </authorList>
    </citation>
    <scope>NUCLEOTIDE SEQUENCE [LARGE SCALE GENOMIC DNA]</scope>
    <source>
        <strain evidence="5 6">DSM 17069</strain>
    </source>
</reference>
<dbReference type="InterPro" id="IPR023214">
    <property type="entry name" value="HAD_sf"/>
</dbReference>
<evidence type="ECO:0000256" key="2">
    <source>
        <dbReference type="ARBA" id="ARBA00004818"/>
    </source>
</evidence>
<dbReference type="Gene3D" id="1.10.150.240">
    <property type="entry name" value="Putative phosphatase, domain 2"/>
    <property type="match status" value="1"/>
</dbReference>
<dbReference type="HOGENOM" id="CLU_045011_19_1_5"/>
<evidence type="ECO:0000313" key="5">
    <source>
        <dbReference type="EMBL" id="KGM88941.1"/>
    </source>
</evidence>